<proteinExistence type="predicted"/>
<gene>
    <name evidence="1" type="ORF">DBB42_09735</name>
</gene>
<dbReference type="Proteomes" id="UP000244874">
    <property type="component" value="Unassembled WGS sequence"/>
</dbReference>
<comment type="caution">
    <text evidence="1">The sequence shown here is derived from an EMBL/GenBank/DDBJ whole genome shotgun (WGS) entry which is preliminary data.</text>
</comment>
<protein>
    <submittedName>
        <fullName evidence="1">Uncharacterized protein</fullName>
    </submittedName>
</protein>
<dbReference type="AlphaFoldDB" id="A0A2R7UMY5"/>
<reference evidence="1 2" key="1">
    <citation type="submission" date="2018-04" db="EMBL/GenBank/DDBJ databases">
        <authorList>
            <person name="Go L.Y."/>
            <person name="Mitchell J.A."/>
        </authorList>
    </citation>
    <scope>NUCLEOTIDE SEQUENCE [LARGE SCALE GENOMIC DNA]</scope>
    <source>
        <strain evidence="1 2">KCJK7865</strain>
    </source>
</reference>
<organism evidence="1 2">
    <name type="scientific">Pseudomonas plecoglossicida</name>
    <dbReference type="NCBI Taxonomy" id="70775"/>
    <lineage>
        <taxon>Bacteria</taxon>
        <taxon>Pseudomonadati</taxon>
        <taxon>Pseudomonadota</taxon>
        <taxon>Gammaproteobacteria</taxon>
        <taxon>Pseudomonadales</taxon>
        <taxon>Pseudomonadaceae</taxon>
        <taxon>Pseudomonas</taxon>
    </lineage>
</organism>
<evidence type="ECO:0000313" key="2">
    <source>
        <dbReference type="Proteomes" id="UP000244874"/>
    </source>
</evidence>
<dbReference type="EMBL" id="QANO01000101">
    <property type="protein sequence ID" value="PTU52474.1"/>
    <property type="molecule type" value="Genomic_DNA"/>
</dbReference>
<evidence type="ECO:0000313" key="1">
    <source>
        <dbReference type="EMBL" id="PTU52474.1"/>
    </source>
</evidence>
<sequence length="63" mass="6693">MPAEAKRPHKGKCKRYAYPVGAALAAKNATRCLAPAAPVFAAKAAPTRTAPPSSAVQYLWERL</sequence>
<name>A0A2R7UMY5_PSEDL</name>
<accession>A0A2R7UMY5</accession>